<protein>
    <recommendedName>
        <fullName evidence="5">Prepilin-type N-terminal cleavage/methylation domain-containing protein</fullName>
    </recommendedName>
</protein>
<feature type="region of interest" description="Disordered" evidence="1">
    <location>
        <begin position="333"/>
        <end position="366"/>
    </location>
</feature>
<keyword evidence="4" id="KW-1185">Reference proteome</keyword>
<evidence type="ECO:0000256" key="1">
    <source>
        <dbReference type="SAM" id="MobiDB-lite"/>
    </source>
</evidence>
<dbReference type="Pfam" id="PF07963">
    <property type="entry name" value="N_methyl"/>
    <property type="match status" value="1"/>
</dbReference>
<feature type="compositionally biased region" description="Basic and acidic residues" evidence="1">
    <location>
        <begin position="352"/>
        <end position="361"/>
    </location>
</feature>
<accession>A0A517XX48</accession>
<reference evidence="3 4" key="1">
    <citation type="submission" date="2019-02" db="EMBL/GenBank/DDBJ databases">
        <title>Deep-cultivation of Planctomycetes and their phenomic and genomic characterization uncovers novel biology.</title>
        <authorList>
            <person name="Wiegand S."/>
            <person name="Jogler M."/>
            <person name="Boedeker C."/>
            <person name="Pinto D."/>
            <person name="Vollmers J."/>
            <person name="Rivas-Marin E."/>
            <person name="Kohn T."/>
            <person name="Peeters S.H."/>
            <person name="Heuer A."/>
            <person name="Rast P."/>
            <person name="Oberbeckmann S."/>
            <person name="Bunk B."/>
            <person name="Jeske O."/>
            <person name="Meyerdierks A."/>
            <person name="Storesund J.E."/>
            <person name="Kallscheuer N."/>
            <person name="Luecker S."/>
            <person name="Lage O.M."/>
            <person name="Pohl T."/>
            <person name="Merkel B.J."/>
            <person name="Hornburger P."/>
            <person name="Mueller R.-W."/>
            <person name="Bruemmer F."/>
            <person name="Labrenz M."/>
            <person name="Spormann A.M."/>
            <person name="Op den Camp H."/>
            <person name="Overmann J."/>
            <person name="Amann R."/>
            <person name="Jetten M.S.M."/>
            <person name="Mascher T."/>
            <person name="Medema M.H."/>
            <person name="Devos D.P."/>
            <person name="Kaster A.-K."/>
            <person name="Ovreas L."/>
            <person name="Rohde M."/>
            <person name="Galperin M.Y."/>
            <person name="Jogler C."/>
        </authorList>
    </citation>
    <scope>NUCLEOTIDE SEQUENCE [LARGE SCALE GENOMIC DNA]</scope>
    <source>
        <strain evidence="3 4">ETA_A1</strain>
    </source>
</reference>
<dbReference type="KEGG" id="uli:ETAA1_40290"/>
<dbReference type="AlphaFoldDB" id="A0A517XX48"/>
<dbReference type="RefSeq" id="WP_145241460.1">
    <property type="nucleotide sequence ID" value="NZ_CP036273.1"/>
</dbReference>
<dbReference type="InterPro" id="IPR012902">
    <property type="entry name" value="N_methyl_site"/>
</dbReference>
<name>A0A517XX48_9BACT</name>
<evidence type="ECO:0008006" key="5">
    <source>
        <dbReference type="Google" id="ProtNLM"/>
    </source>
</evidence>
<keyword evidence="2" id="KW-0472">Membrane</keyword>
<dbReference type="Proteomes" id="UP000319576">
    <property type="component" value="Chromosome"/>
</dbReference>
<evidence type="ECO:0000256" key="2">
    <source>
        <dbReference type="SAM" id="Phobius"/>
    </source>
</evidence>
<keyword evidence="2" id="KW-0812">Transmembrane</keyword>
<keyword evidence="2" id="KW-1133">Transmembrane helix</keyword>
<evidence type="ECO:0000313" key="4">
    <source>
        <dbReference type="Proteomes" id="UP000319576"/>
    </source>
</evidence>
<sequence>MLTTAARRARPGFTLVELLVAAAVCVLIMAVMATAFSLGIDTVRHMKSSGDMMDQLRGAGVALKTDLAANHLLDADGTPKKLSSIRADQTKIKDNGTGVTPRYTFENGYEWKCPTNGFFRICSTPITYQTDASGNPLPDADQLSAGTGVATTHYLHFTSILSGNSDDEYFRAAVPANGQTYHSIAAEVAWFLEPMGASVGGGPTLHRLIRRQRLAALSDTDRRDRPWPNIPDEAVLSLRRPNQTTTYLSTLAELTNPSNRLGGTKWTSATNQVGPGYAFQGTPPQDDILAPMASRPGEDTVLSNVISFEVQVHWTPSSFTKADNDLLPYGPTDPTVKPNRYPDDFNPTPAKGETRKTDHPFDTLPRVLPTWTNGGLAGTHTYDSWTNDPSLDWTTNYDPATPDAKRPPLVITVRAVQVRIRVWDQKMQAGRQITFVQDL</sequence>
<feature type="transmembrane region" description="Helical" evidence="2">
    <location>
        <begin position="12"/>
        <end position="38"/>
    </location>
</feature>
<proteinExistence type="predicted"/>
<organism evidence="3 4">
    <name type="scientific">Urbifossiella limnaea</name>
    <dbReference type="NCBI Taxonomy" id="2528023"/>
    <lineage>
        <taxon>Bacteria</taxon>
        <taxon>Pseudomonadati</taxon>
        <taxon>Planctomycetota</taxon>
        <taxon>Planctomycetia</taxon>
        <taxon>Gemmatales</taxon>
        <taxon>Gemmataceae</taxon>
        <taxon>Urbifossiella</taxon>
    </lineage>
</organism>
<dbReference type="EMBL" id="CP036273">
    <property type="protein sequence ID" value="QDU22054.1"/>
    <property type="molecule type" value="Genomic_DNA"/>
</dbReference>
<evidence type="ECO:0000313" key="3">
    <source>
        <dbReference type="EMBL" id="QDU22054.1"/>
    </source>
</evidence>
<gene>
    <name evidence="3" type="ORF">ETAA1_40290</name>
</gene>
<dbReference type="OrthoDB" id="231157at2"/>